<organism evidence="8 9">
    <name type="scientific">Parasulfuritortus cantonensis</name>
    <dbReference type="NCBI Taxonomy" id="2528202"/>
    <lineage>
        <taxon>Bacteria</taxon>
        <taxon>Pseudomonadati</taxon>
        <taxon>Pseudomonadota</taxon>
        <taxon>Betaproteobacteria</taxon>
        <taxon>Nitrosomonadales</taxon>
        <taxon>Thiobacillaceae</taxon>
        <taxon>Parasulfuritortus</taxon>
    </lineage>
</organism>
<comment type="caution">
    <text evidence="8">The sequence shown here is derived from an EMBL/GenBank/DDBJ whole genome shotgun (WGS) entry which is preliminary data.</text>
</comment>
<keyword evidence="4" id="KW-0378">Hydrolase</keyword>
<dbReference type="InterPro" id="IPR016047">
    <property type="entry name" value="M23ase_b-sheet_dom"/>
</dbReference>
<dbReference type="SUPFAM" id="SSF51261">
    <property type="entry name" value="Duplicated hybrid motif"/>
    <property type="match status" value="1"/>
</dbReference>
<dbReference type="Gene3D" id="2.70.70.10">
    <property type="entry name" value="Glucose Permease (Domain IIA)"/>
    <property type="match status" value="1"/>
</dbReference>
<evidence type="ECO:0000313" key="8">
    <source>
        <dbReference type="EMBL" id="TCJ16334.1"/>
    </source>
</evidence>
<evidence type="ECO:0000313" key="9">
    <source>
        <dbReference type="Proteomes" id="UP000295443"/>
    </source>
</evidence>
<keyword evidence="2" id="KW-0645">Protease</keyword>
<evidence type="ECO:0000256" key="4">
    <source>
        <dbReference type="ARBA" id="ARBA00022801"/>
    </source>
</evidence>
<dbReference type="OrthoDB" id="9815245at2"/>
<evidence type="ECO:0000259" key="7">
    <source>
        <dbReference type="Pfam" id="PF01551"/>
    </source>
</evidence>
<dbReference type="RefSeq" id="WP_131445262.1">
    <property type="nucleotide sequence ID" value="NZ_SJZB01000018.1"/>
</dbReference>
<dbReference type="PANTHER" id="PTHR21666:SF288">
    <property type="entry name" value="CELL DIVISION PROTEIN YTFB"/>
    <property type="match status" value="1"/>
</dbReference>
<accession>A0A4R1BGQ2</accession>
<evidence type="ECO:0000256" key="1">
    <source>
        <dbReference type="ARBA" id="ARBA00001947"/>
    </source>
</evidence>
<evidence type="ECO:0000256" key="5">
    <source>
        <dbReference type="ARBA" id="ARBA00022833"/>
    </source>
</evidence>
<dbReference type="EMBL" id="SJZB01000018">
    <property type="protein sequence ID" value="TCJ16334.1"/>
    <property type="molecule type" value="Genomic_DNA"/>
</dbReference>
<reference evidence="8 9" key="1">
    <citation type="submission" date="2019-03" db="EMBL/GenBank/DDBJ databases">
        <title>Genome sequence of Thiobacillaceae bacterium LSR1, a sulfur-oxidizing bacterium isolated from freshwater sediment.</title>
        <authorList>
            <person name="Li S."/>
        </authorList>
    </citation>
    <scope>NUCLEOTIDE SEQUENCE [LARGE SCALE GENOMIC DNA]</scope>
    <source>
        <strain evidence="8 9">LSR1</strain>
    </source>
</reference>
<keyword evidence="3" id="KW-0479">Metal-binding</keyword>
<dbReference type="GO" id="GO:0004222">
    <property type="term" value="F:metalloendopeptidase activity"/>
    <property type="evidence" value="ECO:0007669"/>
    <property type="project" value="TreeGrafter"/>
</dbReference>
<evidence type="ECO:0000256" key="6">
    <source>
        <dbReference type="ARBA" id="ARBA00023049"/>
    </source>
</evidence>
<dbReference type="InterPro" id="IPR050570">
    <property type="entry name" value="Cell_wall_metabolism_enzyme"/>
</dbReference>
<dbReference type="CDD" id="cd12797">
    <property type="entry name" value="M23_peptidase"/>
    <property type="match status" value="1"/>
</dbReference>
<dbReference type="Pfam" id="PF01551">
    <property type="entry name" value="Peptidase_M23"/>
    <property type="match status" value="1"/>
</dbReference>
<comment type="cofactor">
    <cofactor evidence="1">
        <name>Zn(2+)</name>
        <dbReference type="ChEBI" id="CHEBI:29105"/>
    </cofactor>
</comment>
<dbReference type="GO" id="GO:0006508">
    <property type="term" value="P:proteolysis"/>
    <property type="evidence" value="ECO:0007669"/>
    <property type="project" value="UniProtKB-KW"/>
</dbReference>
<evidence type="ECO:0000256" key="3">
    <source>
        <dbReference type="ARBA" id="ARBA00022723"/>
    </source>
</evidence>
<dbReference type="AlphaFoldDB" id="A0A4R1BGQ2"/>
<dbReference type="Gene3D" id="3.10.450.350">
    <property type="match status" value="2"/>
</dbReference>
<keyword evidence="9" id="KW-1185">Reference proteome</keyword>
<proteinExistence type="predicted"/>
<feature type="domain" description="M23ase beta-sheet core" evidence="7">
    <location>
        <begin position="292"/>
        <end position="388"/>
    </location>
</feature>
<protein>
    <submittedName>
        <fullName evidence="8">M23 family peptidase</fullName>
    </submittedName>
</protein>
<name>A0A4R1BGQ2_9PROT</name>
<dbReference type="PANTHER" id="PTHR21666">
    <property type="entry name" value="PEPTIDASE-RELATED"/>
    <property type="match status" value="1"/>
</dbReference>
<sequence>MQHITRTFAFLARHKRWLLVLSAIPLFEVVTAFGVSPDTVTQNVPQTTVVADVALPEPAQADSGAFDFWREERIQSGDTLASLLDRLGVGPEDMPGALAASRGHAARLIAGRTILAKVTSGGRLLLFRYLIDDSNLLTIERAGDGFVAKDEVIQPETQVVMRSGEIKYSLFGATDAADVPDSIASQMAEVFSGDIDFHRDIRQGDRFSVVYEVQYQGGRALRTGRLLAAEFVNQGHAYRAVYFRDPQGRESYFTPDGKSMKRAFLKSPIPFSRISSGFSSARYHPVLKEWRAHKGIDYAAPTGTPVRAVSDAKVAFVGRKGGYGNLIVLRHQGPYSTAYGHLSRFAKGLRNGARVSQGDIIGYVGATGLATGPHLHYEFRVNDVQKNPLAVRMPAAYPLEARYRAQFGSAAAPLVSQLNLLQGRNLTSLD</sequence>
<keyword evidence="5" id="KW-0862">Zinc</keyword>
<dbReference type="InterPro" id="IPR011055">
    <property type="entry name" value="Dup_hybrid_motif"/>
</dbReference>
<dbReference type="GO" id="GO:0046872">
    <property type="term" value="F:metal ion binding"/>
    <property type="evidence" value="ECO:0007669"/>
    <property type="project" value="UniProtKB-KW"/>
</dbReference>
<dbReference type="Proteomes" id="UP000295443">
    <property type="component" value="Unassembled WGS sequence"/>
</dbReference>
<gene>
    <name evidence="8" type="ORF">EZJ19_05385</name>
</gene>
<evidence type="ECO:0000256" key="2">
    <source>
        <dbReference type="ARBA" id="ARBA00022670"/>
    </source>
</evidence>
<keyword evidence="6" id="KW-0482">Metalloprotease</keyword>